<feature type="binding site" evidence="8">
    <location>
        <position position="183"/>
    </location>
    <ligand>
        <name>Ca(2+)</name>
        <dbReference type="ChEBI" id="CHEBI:29108"/>
        <label>2</label>
    </ligand>
</feature>
<evidence type="ECO:0000256" key="7">
    <source>
        <dbReference type="PIRSR" id="PIRSR001021-1"/>
    </source>
</evidence>
<dbReference type="PANTHER" id="PTHR43447">
    <property type="entry name" value="ALPHA-AMYLASE"/>
    <property type="match status" value="1"/>
</dbReference>
<dbReference type="Pfam" id="PF00128">
    <property type="entry name" value="Alpha-amylase"/>
    <property type="match status" value="1"/>
</dbReference>
<dbReference type="GO" id="GO:0005509">
    <property type="term" value="F:calcium ion binding"/>
    <property type="evidence" value="ECO:0007669"/>
    <property type="project" value="InterPro"/>
</dbReference>
<feature type="binding site" evidence="8">
    <location>
        <position position="216"/>
    </location>
    <ligand>
        <name>Ca(2+)</name>
        <dbReference type="ChEBI" id="CHEBI:29108"/>
        <label>1</label>
    </ligand>
</feature>
<dbReference type="Proteomes" id="UP000824175">
    <property type="component" value="Unassembled WGS sequence"/>
</dbReference>
<evidence type="ECO:0000313" key="10">
    <source>
        <dbReference type="EMBL" id="HIU12908.1"/>
    </source>
</evidence>
<reference evidence="10" key="1">
    <citation type="submission" date="2020-10" db="EMBL/GenBank/DDBJ databases">
        <authorList>
            <person name="Gilroy R."/>
        </authorList>
    </citation>
    <scope>NUCLEOTIDE SEQUENCE</scope>
    <source>
        <strain evidence="10">CHK195-11698</strain>
    </source>
</reference>
<proteinExistence type="inferred from homology"/>
<dbReference type="GO" id="GO:0004556">
    <property type="term" value="F:alpha-amylase activity"/>
    <property type="evidence" value="ECO:0007669"/>
    <property type="project" value="UniProtKB-EC"/>
</dbReference>
<dbReference type="InterPro" id="IPR006047">
    <property type="entry name" value="GH13_cat_dom"/>
</dbReference>
<feature type="binding site" evidence="8">
    <location>
        <position position="222"/>
    </location>
    <ligand>
        <name>Ca(2+)</name>
        <dbReference type="ChEBI" id="CHEBI:29108"/>
        <label>1</label>
    </ligand>
</feature>
<evidence type="ECO:0000259" key="9">
    <source>
        <dbReference type="SMART" id="SM00642"/>
    </source>
</evidence>
<evidence type="ECO:0000256" key="1">
    <source>
        <dbReference type="ARBA" id="ARBA00001913"/>
    </source>
</evidence>
<dbReference type="InterPro" id="IPR013780">
    <property type="entry name" value="Glyco_hydro_b"/>
</dbReference>
<dbReference type="Gene3D" id="3.20.20.80">
    <property type="entry name" value="Glycosidases"/>
    <property type="match status" value="1"/>
</dbReference>
<keyword evidence="3 8" id="KW-0479">Metal-binding</keyword>
<feature type="binding site" evidence="8">
    <location>
        <position position="126"/>
    </location>
    <ligand>
        <name>Ca(2+)</name>
        <dbReference type="ChEBI" id="CHEBI:29108"/>
        <label>1</label>
    </ligand>
</feature>
<keyword evidence="5" id="KW-0119">Carbohydrate metabolism</keyword>
<dbReference type="EMBL" id="DVMJ01000015">
    <property type="protein sequence ID" value="HIU12908.1"/>
    <property type="molecule type" value="Genomic_DNA"/>
</dbReference>
<feature type="domain" description="Glycosyl hydrolase family 13 catalytic" evidence="9">
    <location>
        <begin position="26"/>
        <end position="410"/>
    </location>
</feature>
<comment type="cofactor">
    <cofactor evidence="1">
        <name>Ca(2+)</name>
        <dbReference type="ChEBI" id="CHEBI:29108"/>
    </cofactor>
</comment>
<evidence type="ECO:0000256" key="6">
    <source>
        <dbReference type="ARBA" id="ARBA00023295"/>
    </source>
</evidence>
<dbReference type="SUPFAM" id="SSF51011">
    <property type="entry name" value="Glycosyl hydrolase domain"/>
    <property type="match status" value="1"/>
</dbReference>
<keyword evidence="6 10" id="KW-0326">Glycosidase</keyword>
<feature type="active site" description="Proton donor" evidence="7">
    <location>
        <position position="283"/>
    </location>
</feature>
<dbReference type="SUPFAM" id="SSF51445">
    <property type="entry name" value="(Trans)glycosidases"/>
    <property type="match status" value="1"/>
</dbReference>
<accession>A0A9D1HLV7</accession>
<dbReference type="NCBIfam" id="NF006968">
    <property type="entry name" value="PRK09441.1-1"/>
    <property type="match status" value="1"/>
</dbReference>
<comment type="caution">
    <text evidence="10">The sequence shown here is derived from an EMBL/GenBank/DDBJ whole genome shotgun (WGS) entry which is preliminary data.</text>
</comment>
<dbReference type="Gene3D" id="2.40.30.140">
    <property type="match status" value="1"/>
</dbReference>
<keyword evidence="8" id="KW-0106">Calcium</keyword>
<dbReference type="EC" id="3.2.1.1" evidence="10"/>
<gene>
    <name evidence="10" type="ORF">IAD15_02390</name>
</gene>
<dbReference type="PIRSF" id="PIRSF001021">
    <property type="entry name" value="Alph-amls_thrmst"/>
    <property type="match status" value="1"/>
</dbReference>
<evidence type="ECO:0000256" key="2">
    <source>
        <dbReference type="ARBA" id="ARBA00008061"/>
    </source>
</evidence>
<dbReference type="GO" id="GO:0005975">
    <property type="term" value="P:carbohydrate metabolic process"/>
    <property type="evidence" value="ECO:0007669"/>
    <property type="project" value="InterPro"/>
</dbReference>
<dbReference type="Gene3D" id="2.60.40.1180">
    <property type="entry name" value="Golgi alpha-mannosidase II"/>
    <property type="match status" value="1"/>
</dbReference>
<sequence length="494" mass="57303">MNEEAFPAYARKGLFFKGGTTLAVNGVMFQGFEWYLKQEDELWVKIQQQAKHYADIGLTAVWLPPAYKGAGGIYDVGYGAYDLYDLGEFDQKGSIRTKYGTREDYLKAIRDLQAAGLQVYGDIVLNHKMGADENEVVRAYEMNMRHMTERVSDALEAEVATRFTFPGRQGKYSPFCWDWTCFDGIDYDVKSKRHGKFLFESKQWDTHVDDENGNYDYLMGADLDFSNPQVVDELNQWGRWYLETTGLDGFRLDALKHIDASFFNQWLSMLRSTFHRELFTVGEYWHGNVTYLLRYLEQVHYQFSLFDVPLHYRFYDASRQKGNYDLRRIFDGTLVQAAPMHSVTFVDNHDTQPSQGLQSFVEDWFKPHAYALILLREAGYPCVFYGDYEGIPSHGIADKKDLLEKLLKARCQVATGWQKDYFDDMHVIGWTREGGLACLISNAGYSEKYMYVGHRYHRCVFTDIFSGRNCVIDENGCGRFVVDDAKISVYMMQF</sequence>
<dbReference type="CDD" id="cd11318">
    <property type="entry name" value="AmyAc_bac_fung_AmyA"/>
    <property type="match status" value="1"/>
</dbReference>
<feature type="binding site" evidence="8">
    <location>
        <position position="322"/>
    </location>
    <ligand>
        <name>Ca(2+)</name>
        <dbReference type="ChEBI" id="CHEBI:29108"/>
        <label>3</label>
    </ligand>
</feature>
<evidence type="ECO:0000256" key="5">
    <source>
        <dbReference type="ARBA" id="ARBA00023277"/>
    </source>
</evidence>
<comment type="similarity">
    <text evidence="2">Belongs to the glycosyl hydrolase 13 family.</text>
</comment>
<evidence type="ECO:0000256" key="3">
    <source>
        <dbReference type="ARBA" id="ARBA00022723"/>
    </source>
</evidence>
<feature type="active site" description="Nucleophile" evidence="7">
    <location>
        <position position="253"/>
    </location>
</feature>
<keyword evidence="4 10" id="KW-0378">Hydrolase</keyword>
<reference evidence="10" key="2">
    <citation type="journal article" date="2021" name="PeerJ">
        <title>Extensive microbial diversity within the chicken gut microbiome revealed by metagenomics and culture.</title>
        <authorList>
            <person name="Gilroy R."/>
            <person name="Ravi A."/>
            <person name="Getino M."/>
            <person name="Pursley I."/>
            <person name="Horton D.L."/>
            <person name="Alikhan N.F."/>
            <person name="Baker D."/>
            <person name="Gharbi K."/>
            <person name="Hall N."/>
            <person name="Watson M."/>
            <person name="Adriaenssens E.M."/>
            <person name="Foster-Nyarko E."/>
            <person name="Jarju S."/>
            <person name="Secka A."/>
            <person name="Antonio M."/>
            <person name="Oren A."/>
            <person name="Chaudhuri R.R."/>
            <person name="La Ragione R."/>
            <person name="Hildebrand F."/>
            <person name="Pallen M.J."/>
        </authorList>
    </citation>
    <scope>NUCLEOTIDE SEQUENCE</scope>
    <source>
        <strain evidence="10">CHK195-11698</strain>
    </source>
</reference>
<feature type="binding site" evidence="8">
    <location>
        <position position="224"/>
    </location>
    <ligand>
        <name>Ca(2+)</name>
        <dbReference type="ChEBI" id="CHEBI:29108"/>
        <label>2</label>
    </ligand>
</feature>
<organism evidence="10 11">
    <name type="scientific">Candidatus Fimiplasma intestinipullorum</name>
    <dbReference type="NCBI Taxonomy" id="2840825"/>
    <lineage>
        <taxon>Bacteria</taxon>
        <taxon>Bacillati</taxon>
        <taxon>Bacillota</taxon>
        <taxon>Clostridia</taxon>
        <taxon>Eubacteriales</taxon>
        <taxon>Candidatus Fimiplasma</taxon>
    </lineage>
</organism>
<protein>
    <submittedName>
        <fullName evidence="10">Alpha-amylase</fullName>
        <ecNumber evidence="10">3.2.1.1</ecNumber>
    </submittedName>
</protein>
<evidence type="ECO:0000313" key="11">
    <source>
        <dbReference type="Proteomes" id="UP000824175"/>
    </source>
</evidence>
<dbReference type="InterPro" id="IPR017853">
    <property type="entry name" value="GH"/>
</dbReference>
<name>A0A9D1HLV7_9FIRM</name>
<evidence type="ECO:0000256" key="8">
    <source>
        <dbReference type="PIRSR" id="PIRSR001021-2"/>
    </source>
</evidence>
<dbReference type="InterPro" id="IPR013776">
    <property type="entry name" value="A-amylase_thermo"/>
</dbReference>
<dbReference type="AlphaFoldDB" id="A0A9D1HLV7"/>
<dbReference type="NCBIfam" id="NF006969">
    <property type="entry name" value="PRK09441.1-2"/>
    <property type="match status" value="1"/>
</dbReference>
<feature type="binding site" evidence="8">
    <location>
        <position position="257"/>
    </location>
    <ligand>
        <name>Ca(2+)</name>
        <dbReference type="ChEBI" id="CHEBI:29108"/>
        <label>1</label>
    </ligand>
</feature>
<dbReference type="SMART" id="SM00642">
    <property type="entry name" value="Aamy"/>
    <property type="match status" value="1"/>
</dbReference>
<feature type="binding site" evidence="8">
    <location>
        <position position="205"/>
    </location>
    <ligand>
        <name>Ca(2+)</name>
        <dbReference type="ChEBI" id="CHEBI:29108"/>
        <label>2</label>
    </ligand>
</feature>
<evidence type="ECO:0000256" key="4">
    <source>
        <dbReference type="ARBA" id="ARBA00022801"/>
    </source>
</evidence>